<accession>A0ABD6B8W0</accession>
<organism evidence="1 2">
    <name type="scientific">Halolamina salina</name>
    <dbReference type="NCBI Taxonomy" id="1220023"/>
    <lineage>
        <taxon>Archaea</taxon>
        <taxon>Methanobacteriati</taxon>
        <taxon>Methanobacteriota</taxon>
        <taxon>Stenosarchaea group</taxon>
        <taxon>Halobacteria</taxon>
        <taxon>Halobacteriales</taxon>
        <taxon>Haloferacaceae</taxon>
    </lineage>
</organism>
<evidence type="ECO:0000313" key="1">
    <source>
        <dbReference type="EMBL" id="MFD1526852.1"/>
    </source>
</evidence>
<keyword evidence="2" id="KW-1185">Reference proteome</keyword>
<evidence type="ECO:0000313" key="2">
    <source>
        <dbReference type="Proteomes" id="UP001597111"/>
    </source>
</evidence>
<feature type="non-terminal residue" evidence="1">
    <location>
        <position position="110"/>
    </location>
</feature>
<sequence length="110" mass="10794">MVLTHVRVLDSVTQLSADAEPGVVVAASHGGAYAGYLAARAGVRGVILNDAGVGKGAAGVKTLPAFDEHGTPAATVAHDSARIGDGADTVRSGRISRANDTAAALGCSEG</sequence>
<dbReference type="AlphaFoldDB" id="A0ABD6B8W0"/>
<comment type="caution">
    <text evidence="1">The sequence shown here is derived from an EMBL/GenBank/DDBJ whole genome shotgun (WGS) entry which is preliminary data.</text>
</comment>
<dbReference type="EMBL" id="JBHUDH010000128">
    <property type="protein sequence ID" value="MFD1526852.1"/>
    <property type="molecule type" value="Genomic_DNA"/>
</dbReference>
<proteinExistence type="predicted"/>
<gene>
    <name evidence="1" type="ORF">ACFR9S_11190</name>
</gene>
<protein>
    <submittedName>
        <fullName evidence="1">Uncharacterized protein</fullName>
    </submittedName>
</protein>
<name>A0ABD6B8W0_9EURY</name>
<dbReference type="Proteomes" id="UP001597111">
    <property type="component" value="Unassembled WGS sequence"/>
</dbReference>
<reference evidence="1 2" key="1">
    <citation type="journal article" date="2019" name="Int. J. Syst. Evol. Microbiol.">
        <title>The Global Catalogue of Microorganisms (GCM) 10K type strain sequencing project: providing services to taxonomists for standard genome sequencing and annotation.</title>
        <authorList>
            <consortium name="The Broad Institute Genomics Platform"/>
            <consortium name="The Broad Institute Genome Sequencing Center for Infectious Disease"/>
            <person name="Wu L."/>
            <person name="Ma J."/>
        </authorList>
    </citation>
    <scope>NUCLEOTIDE SEQUENCE [LARGE SCALE GENOMIC DNA]</scope>
    <source>
        <strain evidence="1 2">CGMCC 1.12285</strain>
    </source>
</reference>